<dbReference type="Proteomes" id="UP000694523">
    <property type="component" value="Unplaced"/>
</dbReference>
<dbReference type="Pfam" id="PF05461">
    <property type="entry name" value="ApoL"/>
    <property type="match status" value="1"/>
</dbReference>
<dbReference type="GO" id="GO:0005576">
    <property type="term" value="C:extracellular region"/>
    <property type="evidence" value="ECO:0007669"/>
    <property type="project" value="InterPro"/>
</dbReference>
<sequence>VSTQGRTELEEALTSYAMDTFSYIETMKDFLDGLSEWMLMRKTELNVLLDIKERAASIELSVSHVTQSQDKGKAFLKYMKSKFVPSVVERQRKELQEELAATLKTSLMGLEALGRFLDAVERLSVTSVNVFQEDNPVLLLPEEGALGTVQHIIIAAQGICPNLVEFKRDNAEFFSPKLQNVEVLAYQLDEYIKAAQMICGTMKKGPVSEFNFVKLMVVIDEEISEGDVQKMLVNINRLQELRQDEAFRMVFLFQEEYCSSFMKPFSESEPRIAVQLDRMNMGARISSVAGSSVGAVGGVLSIIGLALIPVTAGVSLALTMTGVGLGITSGVNSAVTTFTEIGVNHTQQKRASETFQKFMEDTKNIQDSLDNITSPSQNSDKANAVTKVLYTAGKAYCNVGRGIDAIVDAASAAKLLRSEEVLASAGKVVAEEGKALRNVPRVASELPDMGQAAARGPLAFMNLARGSETEVSKFIRARSALWRSEMDSWKKIYELLEKGQVSFQKNQVILKTKDPFWPPLCSGKIIKI</sequence>
<dbReference type="Ensembl" id="ENSNMLT00000044008.1">
    <property type="protein sequence ID" value="ENSNMLP00000039553.1"/>
    <property type="gene ID" value="ENSNMLG00000024357.1"/>
</dbReference>
<evidence type="ECO:0000313" key="3">
    <source>
        <dbReference type="Proteomes" id="UP000694523"/>
    </source>
</evidence>
<dbReference type="GO" id="GO:0006869">
    <property type="term" value="P:lipid transport"/>
    <property type="evidence" value="ECO:0007669"/>
    <property type="project" value="InterPro"/>
</dbReference>
<reference evidence="2" key="1">
    <citation type="submission" date="2025-08" db="UniProtKB">
        <authorList>
            <consortium name="Ensembl"/>
        </authorList>
    </citation>
    <scope>IDENTIFICATION</scope>
</reference>
<dbReference type="GO" id="GO:0008289">
    <property type="term" value="F:lipid binding"/>
    <property type="evidence" value="ECO:0007669"/>
    <property type="project" value="InterPro"/>
</dbReference>
<name>A0A8C6UUH3_9GOBI</name>
<dbReference type="GO" id="GO:0042157">
    <property type="term" value="P:lipoprotein metabolic process"/>
    <property type="evidence" value="ECO:0007669"/>
    <property type="project" value="InterPro"/>
</dbReference>
<protein>
    <submittedName>
        <fullName evidence="2">Si:ch73-233k15.2</fullName>
    </submittedName>
</protein>
<accession>A0A8C6UUH3</accession>
<dbReference type="PANTHER" id="PTHR14096">
    <property type="entry name" value="APOLIPOPROTEIN L"/>
    <property type="match status" value="1"/>
</dbReference>
<evidence type="ECO:0000256" key="1">
    <source>
        <dbReference type="ARBA" id="ARBA00010090"/>
    </source>
</evidence>
<reference evidence="2" key="2">
    <citation type="submission" date="2025-09" db="UniProtKB">
        <authorList>
            <consortium name="Ensembl"/>
        </authorList>
    </citation>
    <scope>IDENTIFICATION</scope>
</reference>
<evidence type="ECO:0000313" key="2">
    <source>
        <dbReference type="Ensembl" id="ENSNMLP00000039553.1"/>
    </source>
</evidence>
<comment type="similarity">
    <text evidence="1">Belongs to the apolipoprotein L family.</text>
</comment>
<organism evidence="2 3">
    <name type="scientific">Neogobius melanostomus</name>
    <name type="common">round goby</name>
    <dbReference type="NCBI Taxonomy" id="47308"/>
    <lineage>
        <taxon>Eukaryota</taxon>
        <taxon>Metazoa</taxon>
        <taxon>Chordata</taxon>
        <taxon>Craniata</taxon>
        <taxon>Vertebrata</taxon>
        <taxon>Euteleostomi</taxon>
        <taxon>Actinopterygii</taxon>
        <taxon>Neopterygii</taxon>
        <taxon>Teleostei</taxon>
        <taxon>Neoteleostei</taxon>
        <taxon>Acanthomorphata</taxon>
        <taxon>Gobiaria</taxon>
        <taxon>Gobiiformes</taxon>
        <taxon>Gobioidei</taxon>
        <taxon>Gobiidae</taxon>
        <taxon>Benthophilinae</taxon>
        <taxon>Neogobiini</taxon>
        <taxon>Neogobius</taxon>
    </lineage>
</organism>
<dbReference type="GO" id="GO:0016020">
    <property type="term" value="C:membrane"/>
    <property type="evidence" value="ECO:0007669"/>
    <property type="project" value="TreeGrafter"/>
</dbReference>
<dbReference type="InterPro" id="IPR008405">
    <property type="entry name" value="ApoL"/>
</dbReference>
<proteinExistence type="inferred from homology"/>
<keyword evidence="3" id="KW-1185">Reference proteome</keyword>
<dbReference type="AlphaFoldDB" id="A0A8C6UUH3"/>
<dbReference type="PANTHER" id="PTHR14096:SF57">
    <property type="entry name" value="APOLIPOPROTEIN L4"/>
    <property type="match status" value="1"/>
</dbReference>